<dbReference type="GO" id="GO:0016020">
    <property type="term" value="C:membrane"/>
    <property type="evidence" value="ECO:0007669"/>
    <property type="project" value="UniProtKB-SubCell"/>
</dbReference>
<evidence type="ECO:0000256" key="4">
    <source>
        <dbReference type="ARBA" id="ARBA00023136"/>
    </source>
</evidence>
<evidence type="ECO:0000256" key="1">
    <source>
        <dbReference type="ARBA" id="ARBA00004167"/>
    </source>
</evidence>
<evidence type="ECO:0000256" key="3">
    <source>
        <dbReference type="ARBA" id="ARBA00022989"/>
    </source>
</evidence>
<reference evidence="7 8" key="1">
    <citation type="submission" date="2025-04" db="UniProtKB">
        <authorList>
            <consortium name="RefSeq"/>
        </authorList>
    </citation>
    <scope>IDENTIFICATION</scope>
    <source>
        <tissue evidence="7 8">Leaf</tissue>
    </source>
</reference>
<keyword evidence="6" id="KW-1185">Reference proteome</keyword>
<comment type="subcellular location">
    <subcellularLocation>
        <location evidence="1">Membrane</location>
        <topology evidence="1">Single-pass membrane protein</topology>
    </subcellularLocation>
</comment>
<evidence type="ECO:0000313" key="6">
    <source>
        <dbReference type="Proteomes" id="UP000504610"/>
    </source>
</evidence>
<evidence type="ECO:0000256" key="2">
    <source>
        <dbReference type="ARBA" id="ARBA00022692"/>
    </source>
</evidence>
<comment type="similarity">
    <text evidence="5">Belongs to the ROH1 family.</text>
</comment>
<keyword evidence="2" id="KW-0812">Transmembrane</keyword>
<protein>
    <submittedName>
        <fullName evidence="7 8">Protein ROH1-like</fullName>
    </submittedName>
</protein>
<evidence type="ECO:0000313" key="8">
    <source>
        <dbReference type="RefSeq" id="XP_056853036.1"/>
    </source>
</evidence>
<dbReference type="Pfam" id="PF05633">
    <property type="entry name" value="ROH1-like"/>
    <property type="match status" value="1"/>
</dbReference>
<keyword evidence="3" id="KW-1133">Transmembrane helix</keyword>
<evidence type="ECO:0000313" key="7">
    <source>
        <dbReference type="RefSeq" id="XP_056852341.1"/>
    </source>
</evidence>
<sequence>MSPPPEHQGSSFLRRISIRRNQIVSMDATHEHQQQLEELDYFQKHVSDCLSELLLSPSSAESSQPSDPILSIPWLKNLLDVYMSCETEFKGVLSTVQISKSPSLEKALQETLDRILKSLDICNAVSNGIDSVTQSRRLAEIAVTALKKRPLCDGAVRRAKRALTSLLAGLNADGRDSNNRRSTSRSWSFGGSSCHVSKNWSAAKQIHAMAGNLVPPRGAEACGVYVMSSVMVLVMWVLVAAVPCGASNVLAAAPLQLPKHQSWASAALNIQERVGEEMKGKEKRFGGGLGLMEEMQRMERVGLSLLEFTERFRFPGEEEEVEEVAEKVEEMDEICRGMEVGLEGLQRQVRVVFHRLVRSRLEIVSVLDQAPCF</sequence>
<dbReference type="OrthoDB" id="1878996at2759"/>
<name>A0A9W3CNG5_RAPSA</name>
<dbReference type="RefSeq" id="XP_056853036.1">
    <property type="nucleotide sequence ID" value="XM_056997056.1"/>
</dbReference>
<dbReference type="KEGG" id="rsz:130501434"/>
<dbReference type="RefSeq" id="XP_056852341.1">
    <property type="nucleotide sequence ID" value="XM_056996361.1"/>
</dbReference>
<dbReference type="KEGG" id="rsz:130502283"/>
<organism evidence="6 8">
    <name type="scientific">Raphanus sativus</name>
    <name type="common">Radish</name>
    <name type="synonym">Raphanus raphanistrum var. sativus</name>
    <dbReference type="NCBI Taxonomy" id="3726"/>
    <lineage>
        <taxon>Eukaryota</taxon>
        <taxon>Viridiplantae</taxon>
        <taxon>Streptophyta</taxon>
        <taxon>Embryophyta</taxon>
        <taxon>Tracheophyta</taxon>
        <taxon>Spermatophyta</taxon>
        <taxon>Magnoliopsida</taxon>
        <taxon>eudicotyledons</taxon>
        <taxon>Gunneridae</taxon>
        <taxon>Pentapetalae</taxon>
        <taxon>rosids</taxon>
        <taxon>malvids</taxon>
        <taxon>Brassicales</taxon>
        <taxon>Brassicaceae</taxon>
        <taxon>Brassiceae</taxon>
        <taxon>Raphanus</taxon>
    </lineage>
</organism>
<evidence type="ECO:0000256" key="5">
    <source>
        <dbReference type="ARBA" id="ARBA00035114"/>
    </source>
</evidence>
<dbReference type="InterPro" id="IPR008511">
    <property type="entry name" value="ROH1-like"/>
</dbReference>
<dbReference type="AlphaFoldDB" id="A0A9W3CNG5"/>
<accession>A0A9W3CNG5</accession>
<gene>
    <name evidence="8" type="primary">LOC130502283</name>
    <name evidence="7" type="synonym">LOC130501434</name>
</gene>
<proteinExistence type="inferred from homology"/>
<keyword evidence="4" id="KW-0472">Membrane</keyword>
<dbReference type="GeneID" id="130502283"/>
<dbReference type="PANTHER" id="PTHR31509">
    <property type="entry name" value="BPS1-LIKE PROTEIN"/>
    <property type="match status" value="1"/>
</dbReference>
<dbReference type="Proteomes" id="UP000504610">
    <property type="component" value="Unplaced"/>
</dbReference>